<proteinExistence type="predicted"/>
<dbReference type="Proteomes" id="UP000789525">
    <property type="component" value="Unassembled WGS sequence"/>
</dbReference>
<evidence type="ECO:0000313" key="1">
    <source>
        <dbReference type="EMBL" id="CAG8757209.1"/>
    </source>
</evidence>
<feature type="non-terminal residue" evidence="1">
    <location>
        <position position="188"/>
    </location>
</feature>
<sequence length="188" mass="21325">MFNIYIAKASANFGVTYTRDIYERAIEVLPDKEAKDMCLKYAELERKLGEIDRARALYAHASQFCDPRTVPSFWQIWHEFEVKHGNEDTFKEMLRIKRSVQAQYNTEVNFISAQILATRQTNQNAQAPTNSQNAMQLAEQEAIQSKGNNSAGTKAMAFVPYASTQANEDASSIQKPTNPDEITMDDDD</sequence>
<organism evidence="1 2">
    <name type="scientific">Acaulospora colombiana</name>
    <dbReference type="NCBI Taxonomy" id="27376"/>
    <lineage>
        <taxon>Eukaryota</taxon>
        <taxon>Fungi</taxon>
        <taxon>Fungi incertae sedis</taxon>
        <taxon>Mucoromycota</taxon>
        <taxon>Glomeromycotina</taxon>
        <taxon>Glomeromycetes</taxon>
        <taxon>Diversisporales</taxon>
        <taxon>Acaulosporaceae</taxon>
        <taxon>Acaulospora</taxon>
    </lineage>
</organism>
<name>A0ACA9QQ45_9GLOM</name>
<dbReference type="EMBL" id="CAJVPT010056704">
    <property type="protein sequence ID" value="CAG8757209.1"/>
    <property type="molecule type" value="Genomic_DNA"/>
</dbReference>
<accession>A0ACA9QQ45</accession>
<protein>
    <submittedName>
        <fullName evidence="1">14882_t:CDS:1</fullName>
    </submittedName>
</protein>
<reference evidence="1" key="1">
    <citation type="submission" date="2021-06" db="EMBL/GenBank/DDBJ databases">
        <authorList>
            <person name="Kallberg Y."/>
            <person name="Tangrot J."/>
            <person name="Rosling A."/>
        </authorList>
    </citation>
    <scope>NUCLEOTIDE SEQUENCE</scope>
    <source>
        <strain evidence="1">CL356</strain>
    </source>
</reference>
<keyword evidence="2" id="KW-1185">Reference proteome</keyword>
<gene>
    <name evidence="1" type="ORF">ACOLOM_LOCUS13019</name>
</gene>
<comment type="caution">
    <text evidence="1">The sequence shown here is derived from an EMBL/GenBank/DDBJ whole genome shotgun (WGS) entry which is preliminary data.</text>
</comment>
<evidence type="ECO:0000313" key="2">
    <source>
        <dbReference type="Proteomes" id="UP000789525"/>
    </source>
</evidence>